<feature type="domain" description="4Fe-4S ferredoxin-type" evidence="6">
    <location>
        <begin position="390"/>
        <end position="419"/>
    </location>
</feature>
<dbReference type="SUPFAM" id="SSF51905">
    <property type="entry name" value="FAD/NAD(P)-binding domain"/>
    <property type="match status" value="1"/>
</dbReference>
<proteinExistence type="predicted"/>
<dbReference type="Pfam" id="PF12838">
    <property type="entry name" value="Fer4_7"/>
    <property type="match status" value="1"/>
</dbReference>
<dbReference type="Gene3D" id="3.30.70.20">
    <property type="match status" value="1"/>
</dbReference>
<evidence type="ECO:0000259" key="6">
    <source>
        <dbReference type="PROSITE" id="PS51379"/>
    </source>
</evidence>
<evidence type="ECO:0000256" key="4">
    <source>
        <dbReference type="ARBA" id="ARBA00023014"/>
    </source>
</evidence>
<sequence length="658" mass="70392">MDRVEICVIGGGPAGMCAAISAAECGAEVLLLDDNDRLGGQLIKQTHRFFGSEKHHASVRGFEIAALLERRMADISGLKVRQGACVIGVFDDDIIAYVRDDATYRVKAGRIIVAAGATEKALAFPGCDLPGVYGAGAVQTLMNLHGVKPAERVIMVGAGNIGLIVTYQLLQAGVEVAAVVEASENVGGYWVHADKIRRFGVPILTKHTILRAEGRDEVTSAVIAEVDRQFKVIEGTQRVMACDTICLAVGLTPLVDLLWQAGCELGYVAELGGHVPIRDSSMRSTRNSIFVAGDLAGVEEASAAMVEGHLAGLTAAADIGRSPADINDRIRNWEHQLGLLREGPKGEKTRAGILKMSILSGSDQPVFHLPATDKPSHIFDENLYSRMKGPRAVVECYEQIPCNPCVRACPVGALNFPEGDSIVQTPVVHVEKCTGCLKCLYRCPGLAMFAVDYSLPGTEGLLYIPWEMTPLPNAGEAVELLNRQGAREGRGTVERIIRGKAMDRTTIVVLKMDRGLLSSVRGFRPLRLDDPVICRCEDIKKSEILRAVRSGLHSFDELKKVLRCGMGTCQGRTCQDMILRIISGETGIPLDKLQGQKKRPPTKPIRLGVLANDGDDGNTSGGNTSGRNSSVGISGGRDGDCDKTVCGCGNSGTGSDNQ</sequence>
<dbReference type="GO" id="GO:0046872">
    <property type="term" value="F:metal ion binding"/>
    <property type="evidence" value="ECO:0007669"/>
    <property type="project" value="UniProtKB-KW"/>
</dbReference>
<feature type="domain" description="4Fe-4S ferredoxin-type" evidence="6">
    <location>
        <begin position="424"/>
        <end position="453"/>
    </location>
</feature>
<evidence type="ECO:0000313" key="7">
    <source>
        <dbReference type="EMBL" id="PKK91881.1"/>
    </source>
</evidence>
<dbReference type="InterPro" id="IPR007419">
    <property type="entry name" value="BFD-like_2Fe2S-bd_dom"/>
</dbReference>
<dbReference type="EMBL" id="PGXC01000001">
    <property type="protein sequence ID" value="PKK91881.1"/>
    <property type="molecule type" value="Genomic_DNA"/>
</dbReference>
<dbReference type="PANTHER" id="PTHR42949">
    <property type="entry name" value="ANAEROBIC GLYCEROL-3-PHOSPHATE DEHYDROGENASE SUBUNIT B"/>
    <property type="match status" value="1"/>
</dbReference>
<feature type="region of interest" description="Disordered" evidence="5">
    <location>
        <begin position="591"/>
        <end position="642"/>
    </location>
</feature>
<evidence type="ECO:0000256" key="3">
    <source>
        <dbReference type="ARBA" id="ARBA00023004"/>
    </source>
</evidence>
<protein>
    <submittedName>
        <fullName evidence="7">(2Fe-2S)-binding protein</fullName>
    </submittedName>
</protein>
<dbReference type="InterPro" id="IPR017896">
    <property type="entry name" value="4Fe4S_Fe-S-bd"/>
</dbReference>
<dbReference type="Gene3D" id="3.50.50.60">
    <property type="entry name" value="FAD/NAD(P)-binding domain"/>
    <property type="match status" value="2"/>
</dbReference>
<keyword evidence="2" id="KW-0560">Oxidoreductase</keyword>
<dbReference type="InterPro" id="IPR023753">
    <property type="entry name" value="FAD/NAD-binding_dom"/>
</dbReference>
<organism evidence="7 8">
    <name type="scientific">Candidatus Wallbacteria bacterium HGW-Wallbacteria-1</name>
    <dbReference type="NCBI Taxonomy" id="2013854"/>
    <lineage>
        <taxon>Bacteria</taxon>
        <taxon>Candidatus Walliibacteriota</taxon>
    </lineage>
</organism>
<dbReference type="PROSITE" id="PS00198">
    <property type="entry name" value="4FE4S_FER_1"/>
    <property type="match status" value="1"/>
</dbReference>
<dbReference type="Proteomes" id="UP000233256">
    <property type="component" value="Unassembled WGS sequence"/>
</dbReference>
<dbReference type="PANTHER" id="PTHR42949:SF3">
    <property type="entry name" value="ANAEROBIC GLYCEROL-3-PHOSPHATE DEHYDROGENASE SUBUNIT B"/>
    <property type="match status" value="1"/>
</dbReference>
<dbReference type="InterPro" id="IPR051691">
    <property type="entry name" value="Metab_Enz_Cyan_OpOx_G3PDH"/>
</dbReference>
<accession>A0A2N1PU65</accession>
<evidence type="ECO:0000256" key="1">
    <source>
        <dbReference type="ARBA" id="ARBA00022723"/>
    </source>
</evidence>
<dbReference type="SUPFAM" id="SSF54862">
    <property type="entry name" value="4Fe-4S ferredoxins"/>
    <property type="match status" value="1"/>
</dbReference>
<comment type="caution">
    <text evidence="7">The sequence shown here is derived from an EMBL/GenBank/DDBJ whole genome shotgun (WGS) entry which is preliminary data.</text>
</comment>
<gene>
    <name evidence="7" type="ORF">CVV64_00190</name>
</gene>
<dbReference type="GO" id="GO:0016491">
    <property type="term" value="F:oxidoreductase activity"/>
    <property type="evidence" value="ECO:0007669"/>
    <property type="project" value="UniProtKB-KW"/>
</dbReference>
<dbReference type="Gene3D" id="1.10.10.1100">
    <property type="entry name" value="BFD-like [2Fe-2S]-binding domain"/>
    <property type="match status" value="1"/>
</dbReference>
<name>A0A2N1PU65_9BACT</name>
<keyword evidence="3" id="KW-0408">Iron</keyword>
<dbReference type="PROSITE" id="PS51379">
    <property type="entry name" value="4FE4S_FER_2"/>
    <property type="match status" value="2"/>
</dbReference>
<dbReference type="Pfam" id="PF07992">
    <property type="entry name" value="Pyr_redox_2"/>
    <property type="match status" value="1"/>
</dbReference>
<evidence type="ECO:0000256" key="2">
    <source>
        <dbReference type="ARBA" id="ARBA00023002"/>
    </source>
</evidence>
<dbReference type="AlphaFoldDB" id="A0A2N1PU65"/>
<dbReference type="InterPro" id="IPR017900">
    <property type="entry name" value="4Fe4S_Fe_S_CS"/>
</dbReference>
<dbReference type="InterPro" id="IPR036188">
    <property type="entry name" value="FAD/NAD-bd_sf"/>
</dbReference>
<dbReference type="PRINTS" id="PR00411">
    <property type="entry name" value="PNDRDTASEI"/>
</dbReference>
<dbReference type="Pfam" id="PF04324">
    <property type="entry name" value="Fer2_BFD"/>
    <property type="match status" value="1"/>
</dbReference>
<reference evidence="7 8" key="1">
    <citation type="journal article" date="2017" name="ISME J.">
        <title>Potential for microbial H2 and metal transformations associated with novel bacteria and archaea in deep terrestrial subsurface sediments.</title>
        <authorList>
            <person name="Hernsdorf A.W."/>
            <person name="Amano Y."/>
            <person name="Miyakawa K."/>
            <person name="Ise K."/>
            <person name="Suzuki Y."/>
            <person name="Anantharaman K."/>
            <person name="Probst A."/>
            <person name="Burstein D."/>
            <person name="Thomas B.C."/>
            <person name="Banfield J.F."/>
        </authorList>
    </citation>
    <scope>NUCLEOTIDE SEQUENCE [LARGE SCALE GENOMIC DNA]</scope>
    <source>
        <strain evidence="7">HGW-Wallbacteria-1</strain>
    </source>
</reference>
<dbReference type="InterPro" id="IPR041854">
    <property type="entry name" value="BFD-like_2Fe2S-bd_dom_sf"/>
</dbReference>
<evidence type="ECO:0000313" key="8">
    <source>
        <dbReference type="Proteomes" id="UP000233256"/>
    </source>
</evidence>
<dbReference type="PRINTS" id="PR00368">
    <property type="entry name" value="FADPNR"/>
</dbReference>
<keyword evidence="1" id="KW-0479">Metal-binding</keyword>
<keyword evidence="4" id="KW-0411">Iron-sulfur</keyword>
<dbReference type="CDD" id="cd19946">
    <property type="entry name" value="GlpA-like_Fer2_BFD-like"/>
    <property type="match status" value="1"/>
</dbReference>
<dbReference type="GO" id="GO:0051536">
    <property type="term" value="F:iron-sulfur cluster binding"/>
    <property type="evidence" value="ECO:0007669"/>
    <property type="project" value="UniProtKB-KW"/>
</dbReference>
<evidence type="ECO:0000256" key="5">
    <source>
        <dbReference type="SAM" id="MobiDB-lite"/>
    </source>
</evidence>